<protein>
    <submittedName>
        <fullName evidence="1">Uncharacterized protein</fullName>
    </submittedName>
</protein>
<evidence type="ECO:0000313" key="1">
    <source>
        <dbReference type="EMBL" id="KAJ4441017.1"/>
    </source>
</evidence>
<dbReference type="Proteomes" id="UP001148838">
    <property type="component" value="Unassembled WGS sequence"/>
</dbReference>
<sequence>MAGLCEGGNELPSSLKASNHDDCLLQRTARSHAFKGDPQAKRAFYRYQRAIRRKHKIHIITDFADKIESLQPCGKEFWTFTKNLLGKTTHSGVTPLQNAHGEMVYDPQAKAEVLSNSFQQRFQPHQHPSDAIFNHEVTTIAEQIRQQQPEETIPHVTPNEVKTIIQKLPLNKAAGPDLLSSRMEMCNNYSYC</sequence>
<dbReference type="EMBL" id="JAJSOF020000015">
    <property type="protein sequence ID" value="KAJ4441017.1"/>
    <property type="molecule type" value="Genomic_DNA"/>
</dbReference>
<organism evidence="1 2">
    <name type="scientific">Periplaneta americana</name>
    <name type="common">American cockroach</name>
    <name type="synonym">Blatta americana</name>
    <dbReference type="NCBI Taxonomy" id="6978"/>
    <lineage>
        <taxon>Eukaryota</taxon>
        <taxon>Metazoa</taxon>
        <taxon>Ecdysozoa</taxon>
        <taxon>Arthropoda</taxon>
        <taxon>Hexapoda</taxon>
        <taxon>Insecta</taxon>
        <taxon>Pterygota</taxon>
        <taxon>Neoptera</taxon>
        <taxon>Polyneoptera</taxon>
        <taxon>Dictyoptera</taxon>
        <taxon>Blattodea</taxon>
        <taxon>Blattoidea</taxon>
        <taxon>Blattidae</taxon>
        <taxon>Blattinae</taxon>
        <taxon>Periplaneta</taxon>
    </lineage>
</organism>
<accession>A0ABQ8T540</accession>
<comment type="caution">
    <text evidence="1">The sequence shown here is derived from an EMBL/GenBank/DDBJ whole genome shotgun (WGS) entry which is preliminary data.</text>
</comment>
<gene>
    <name evidence="1" type="ORF">ANN_10866</name>
</gene>
<keyword evidence="2" id="KW-1185">Reference proteome</keyword>
<evidence type="ECO:0000313" key="2">
    <source>
        <dbReference type="Proteomes" id="UP001148838"/>
    </source>
</evidence>
<name>A0ABQ8T540_PERAM</name>
<proteinExistence type="predicted"/>
<reference evidence="1 2" key="1">
    <citation type="journal article" date="2022" name="Allergy">
        <title>Genome assembly and annotation of Periplaneta americana reveal a comprehensive cockroach allergen profile.</title>
        <authorList>
            <person name="Wang L."/>
            <person name="Xiong Q."/>
            <person name="Saelim N."/>
            <person name="Wang L."/>
            <person name="Nong W."/>
            <person name="Wan A.T."/>
            <person name="Shi M."/>
            <person name="Liu X."/>
            <person name="Cao Q."/>
            <person name="Hui J.H.L."/>
            <person name="Sookrung N."/>
            <person name="Leung T.F."/>
            <person name="Tungtrongchitr A."/>
            <person name="Tsui S.K.W."/>
        </authorList>
    </citation>
    <scope>NUCLEOTIDE SEQUENCE [LARGE SCALE GENOMIC DNA]</scope>
    <source>
        <strain evidence="1">PWHHKU_190912</strain>
    </source>
</reference>